<keyword evidence="3" id="KW-1185">Reference proteome</keyword>
<feature type="region of interest" description="Disordered" evidence="1">
    <location>
        <begin position="24"/>
        <end position="59"/>
    </location>
</feature>
<accession>A0ABC8RMY0</accession>
<organism evidence="2 3">
    <name type="scientific">Ilex paraguariensis</name>
    <name type="common">yerba mate</name>
    <dbReference type="NCBI Taxonomy" id="185542"/>
    <lineage>
        <taxon>Eukaryota</taxon>
        <taxon>Viridiplantae</taxon>
        <taxon>Streptophyta</taxon>
        <taxon>Embryophyta</taxon>
        <taxon>Tracheophyta</taxon>
        <taxon>Spermatophyta</taxon>
        <taxon>Magnoliopsida</taxon>
        <taxon>eudicotyledons</taxon>
        <taxon>Gunneridae</taxon>
        <taxon>Pentapetalae</taxon>
        <taxon>asterids</taxon>
        <taxon>campanulids</taxon>
        <taxon>Aquifoliales</taxon>
        <taxon>Aquifoliaceae</taxon>
        <taxon>Ilex</taxon>
    </lineage>
</organism>
<name>A0ABC8RMY0_9AQUA</name>
<dbReference type="Proteomes" id="UP001642360">
    <property type="component" value="Unassembled WGS sequence"/>
</dbReference>
<reference evidence="2 3" key="1">
    <citation type="submission" date="2024-02" db="EMBL/GenBank/DDBJ databases">
        <authorList>
            <person name="Vignale AGUSTIN F."/>
            <person name="Sosa J E."/>
            <person name="Modenutti C."/>
        </authorList>
    </citation>
    <scope>NUCLEOTIDE SEQUENCE [LARGE SCALE GENOMIC DNA]</scope>
</reference>
<dbReference type="AlphaFoldDB" id="A0ABC8RMY0"/>
<feature type="compositionally biased region" description="Basic and acidic residues" evidence="1">
    <location>
        <begin position="48"/>
        <end position="59"/>
    </location>
</feature>
<protein>
    <submittedName>
        <fullName evidence="2">Uncharacterized protein</fullName>
    </submittedName>
</protein>
<sequence>MSQSLLSCNVVGAEVNHHWMPKVSPTRRGFSTEMSYPRMPKCHRHRQSTHDSHTEEEPTRRELDLCRVLLCHYLPKCPINYR</sequence>
<gene>
    <name evidence="2" type="ORF">ILEXP_LOCUS14133</name>
</gene>
<evidence type="ECO:0000313" key="2">
    <source>
        <dbReference type="EMBL" id="CAK9146299.1"/>
    </source>
</evidence>
<proteinExistence type="predicted"/>
<dbReference type="EMBL" id="CAUOFW020001558">
    <property type="protein sequence ID" value="CAK9146299.1"/>
    <property type="molecule type" value="Genomic_DNA"/>
</dbReference>
<evidence type="ECO:0000256" key="1">
    <source>
        <dbReference type="SAM" id="MobiDB-lite"/>
    </source>
</evidence>
<comment type="caution">
    <text evidence="2">The sequence shown here is derived from an EMBL/GenBank/DDBJ whole genome shotgun (WGS) entry which is preliminary data.</text>
</comment>
<evidence type="ECO:0000313" key="3">
    <source>
        <dbReference type="Proteomes" id="UP001642360"/>
    </source>
</evidence>